<comment type="cofactor">
    <cofactor evidence="1">
        <name>Mg(2+)</name>
        <dbReference type="ChEBI" id="CHEBI:18420"/>
    </cofactor>
</comment>
<dbReference type="HAMAP" id="MF_00321">
    <property type="entry name" value="GTPase_EngB"/>
    <property type="match status" value="1"/>
</dbReference>
<dbReference type="NCBIfam" id="TIGR03598">
    <property type="entry name" value="GTPase_YsxC"/>
    <property type="match status" value="1"/>
</dbReference>
<sequence>MVNDETPDPEAGRLLFAAECRFVISVAWLEQLPPADLPEVAFIGRSNVGKSSLVNALTGRKALAKTSNTPGRTQQLNFFDLDGRLMLVDLPGYGFAKAPKGAVEAWTRLIRAYLRGRPNLLRVCLLIDARHGIKKPDEEFMDMLDKAAVVYQVVLTKTDKLKSGELAKVSADTEARLKRRVAAFPRQIATSAEKGDGIADLRAELAMLASAGGTGL</sequence>
<evidence type="ECO:0000256" key="7">
    <source>
        <dbReference type="ARBA" id="ARBA00023134"/>
    </source>
</evidence>
<dbReference type="GO" id="GO:0005829">
    <property type="term" value="C:cytosol"/>
    <property type="evidence" value="ECO:0007669"/>
    <property type="project" value="TreeGrafter"/>
</dbReference>
<evidence type="ECO:0000313" key="13">
    <source>
        <dbReference type="Proteomes" id="UP000229498"/>
    </source>
</evidence>
<dbReference type="InterPro" id="IPR027417">
    <property type="entry name" value="P-loop_NTPase"/>
</dbReference>
<proteinExistence type="inferred from homology"/>
<dbReference type="RefSeq" id="WP_109793793.1">
    <property type="nucleotide sequence ID" value="NZ_PHIG01000005.1"/>
</dbReference>
<dbReference type="InterPro" id="IPR019987">
    <property type="entry name" value="GTP-bd_ribosome_bio_YsxC"/>
</dbReference>
<dbReference type="NCBIfam" id="TIGR00231">
    <property type="entry name" value="small_GTP"/>
    <property type="match status" value="1"/>
</dbReference>
<evidence type="ECO:0000256" key="4">
    <source>
        <dbReference type="ARBA" id="ARBA00022723"/>
    </source>
</evidence>
<dbReference type="OrthoDB" id="9804921at2"/>
<comment type="similarity">
    <text evidence="2 10">Belongs to the TRAFAC class TrmE-Era-EngA-EngB-Septin-like GTPase superfamily. EngB GTPase family.</text>
</comment>
<dbReference type="Proteomes" id="UP000229498">
    <property type="component" value="Unassembled WGS sequence"/>
</dbReference>
<accession>A0A2M9G6N1</accession>
<comment type="function">
    <text evidence="10">Necessary for normal cell division and for the maintenance of normal septation.</text>
</comment>
<dbReference type="GO" id="GO:0000917">
    <property type="term" value="P:division septum assembly"/>
    <property type="evidence" value="ECO:0007669"/>
    <property type="project" value="UniProtKB-KW"/>
</dbReference>
<evidence type="ECO:0000256" key="5">
    <source>
        <dbReference type="ARBA" id="ARBA00022741"/>
    </source>
</evidence>
<dbReference type="AlphaFoldDB" id="A0A2M9G6N1"/>
<dbReference type="PANTHER" id="PTHR11649">
    <property type="entry name" value="MSS1/TRME-RELATED GTP-BINDING PROTEIN"/>
    <property type="match status" value="1"/>
</dbReference>
<dbReference type="CDD" id="cd01876">
    <property type="entry name" value="YihA_EngB"/>
    <property type="match status" value="1"/>
</dbReference>
<keyword evidence="13" id="KW-1185">Reference proteome</keyword>
<evidence type="ECO:0000256" key="8">
    <source>
        <dbReference type="ARBA" id="ARBA00023210"/>
    </source>
</evidence>
<keyword evidence="6" id="KW-0460">Magnesium</keyword>
<comment type="caution">
    <text evidence="12">The sequence shown here is derived from an EMBL/GenBank/DDBJ whole genome shotgun (WGS) entry which is preliminary data.</text>
</comment>
<keyword evidence="3 10" id="KW-0132">Cell division</keyword>
<dbReference type="InterPro" id="IPR030393">
    <property type="entry name" value="G_ENGB_dom"/>
</dbReference>
<name>A0A2M9G6N1_9PROT</name>
<keyword evidence="9 10" id="KW-0131">Cell cycle</keyword>
<evidence type="ECO:0000256" key="9">
    <source>
        <dbReference type="ARBA" id="ARBA00023306"/>
    </source>
</evidence>
<evidence type="ECO:0000256" key="3">
    <source>
        <dbReference type="ARBA" id="ARBA00022618"/>
    </source>
</evidence>
<dbReference type="SUPFAM" id="SSF52540">
    <property type="entry name" value="P-loop containing nucleoside triphosphate hydrolases"/>
    <property type="match status" value="1"/>
</dbReference>
<keyword evidence="4" id="KW-0479">Metal-binding</keyword>
<evidence type="ECO:0000256" key="6">
    <source>
        <dbReference type="ARBA" id="ARBA00022842"/>
    </source>
</evidence>
<evidence type="ECO:0000259" key="11">
    <source>
        <dbReference type="PROSITE" id="PS51706"/>
    </source>
</evidence>
<evidence type="ECO:0000256" key="10">
    <source>
        <dbReference type="HAMAP-Rule" id="MF_00321"/>
    </source>
</evidence>
<dbReference type="Gene3D" id="3.40.50.300">
    <property type="entry name" value="P-loop containing nucleotide triphosphate hydrolases"/>
    <property type="match status" value="1"/>
</dbReference>
<organism evidence="12 13">
    <name type="scientific">Minwuia thermotolerans</name>
    <dbReference type="NCBI Taxonomy" id="2056226"/>
    <lineage>
        <taxon>Bacteria</taxon>
        <taxon>Pseudomonadati</taxon>
        <taxon>Pseudomonadota</taxon>
        <taxon>Alphaproteobacteria</taxon>
        <taxon>Minwuiales</taxon>
        <taxon>Minwuiaceae</taxon>
        <taxon>Minwuia</taxon>
    </lineage>
</organism>
<feature type="domain" description="EngB-type G" evidence="11">
    <location>
        <begin position="36"/>
        <end position="211"/>
    </location>
</feature>
<dbReference type="PANTHER" id="PTHR11649:SF13">
    <property type="entry name" value="ENGB-TYPE G DOMAIN-CONTAINING PROTEIN"/>
    <property type="match status" value="1"/>
</dbReference>
<evidence type="ECO:0000313" key="12">
    <source>
        <dbReference type="EMBL" id="PJK31367.1"/>
    </source>
</evidence>
<gene>
    <name evidence="10" type="primary">engB</name>
    <name evidence="12" type="ORF">CVT23_01415</name>
</gene>
<dbReference type="InterPro" id="IPR006073">
    <property type="entry name" value="GTP-bd"/>
</dbReference>
<keyword evidence="5 10" id="KW-0547">Nucleotide-binding</keyword>
<keyword evidence="7 10" id="KW-0342">GTP-binding</keyword>
<keyword evidence="8 10" id="KW-0717">Septation</keyword>
<reference evidence="12 13" key="1">
    <citation type="submission" date="2017-11" db="EMBL/GenBank/DDBJ databases">
        <title>Draft genome sequence of Rhizobiales bacterium SY3-13.</title>
        <authorList>
            <person name="Sun C."/>
        </authorList>
    </citation>
    <scope>NUCLEOTIDE SEQUENCE [LARGE SCALE GENOMIC DNA]</scope>
    <source>
        <strain evidence="12 13">SY3-13</strain>
    </source>
</reference>
<dbReference type="PROSITE" id="PS51706">
    <property type="entry name" value="G_ENGB"/>
    <property type="match status" value="1"/>
</dbReference>
<dbReference type="EMBL" id="PHIG01000005">
    <property type="protein sequence ID" value="PJK31367.1"/>
    <property type="molecule type" value="Genomic_DNA"/>
</dbReference>
<dbReference type="Pfam" id="PF01926">
    <property type="entry name" value="MMR_HSR1"/>
    <property type="match status" value="1"/>
</dbReference>
<protein>
    <recommendedName>
        <fullName evidence="10">Probable GTP-binding protein EngB</fullName>
    </recommendedName>
</protein>
<dbReference type="GO" id="GO:0005525">
    <property type="term" value="F:GTP binding"/>
    <property type="evidence" value="ECO:0007669"/>
    <property type="project" value="UniProtKB-UniRule"/>
</dbReference>
<dbReference type="GO" id="GO:0046872">
    <property type="term" value="F:metal ion binding"/>
    <property type="evidence" value="ECO:0007669"/>
    <property type="project" value="UniProtKB-KW"/>
</dbReference>
<dbReference type="InterPro" id="IPR005225">
    <property type="entry name" value="Small_GTP-bd"/>
</dbReference>
<evidence type="ECO:0000256" key="2">
    <source>
        <dbReference type="ARBA" id="ARBA00009638"/>
    </source>
</evidence>
<evidence type="ECO:0000256" key="1">
    <source>
        <dbReference type="ARBA" id="ARBA00001946"/>
    </source>
</evidence>